<comment type="similarity">
    <text evidence="4">Belongs to the ferredoxin thioredoxin reductase alpha subunit family.</text>
</comment>
<gene>
    <name evidence="6" type="ORF">ACFVKH_17470</name>
</gene>
<dbReference type="Gene3D" id="2.30.30.50">
    <property type="match status" value="1"/>
</dbReference>
<comment type="subunit">
    <text evidence="2">Heterodimer of subunit A (variable subunit) and subunit B (catalytic subunit). Heterodimeric FTR forms a complex with ferredoxin and thioredoxin.</text>
</comment>
<comment type="function">
    <text evidence="3">Variable subunit of the ferredoxin-thioredoxin reductase (FTR), which catalyzes the two-electron reduction of thioredoxins by the electrons provided by reduced ferredoxin.</text>
</comment>
<name>A0ABW6IKF4_9CYAN</name>
<evidence type="ECO:0000256" key="3">
    <source>
        <dbReference type="ARBA" id="ARBA00034474"/>
    </source>
</evidence>
<dbReference type="SUPFAM" id="SSF50090">
    <property type="entry name" value="Electron transport accessory proteins"/>
    <property type="match status" value="1"/>
</dbReference>
<comment type="caution">
    <text evidence="6">The sequence shown here is derived from an EMBL/GenBank/DDBJ whole genome shotgun (WGS) entry which is preliminary data.</text>
</comment>
<sequence length="79" mass="9121">MKVGDRVRVKSSITFYNHPLHRNQPFDAKGLEGTVVQVLDDWQGRKISPNFPICVEFPVEASKKNFKVHLREDELEAVE</sequence>
<keyword evidence="1" id="KW-0560">Oxidoreductase</keyword>
<keyword evidence="7" id="KW-1185">Reference proteome</keyword>
<evidence type="ECO:0000259" key="5">
    <source>
        <dbReference type="Pfam" id="PF02941"/>
    </source>
</evidence>
<dbReference type="Proteomes" id="UP001600165">
    <property type="component" value="Unassembled WGS sequence"/>
</dbReference>
<evidence type="ECO:0000256" key="4">
    <source>
        <dbReference type="ARBA" id="ARBA00034490"/>
    </source>
</evidence>
<evidence type="ECO:0000256" key="2">
    <source>
        <dbReference type="ARBA" id="ARBA00026011"/>
    </source>
</evidence>
<dbReference type="RefSeq" id="WP_377967436.1">
    <property type="nucleotide sequence ID" value="NZ_JBHZOL010000098.1"/>
</dbReference>
<reference evidence="6 7" key="1">
    <citation type="submission" date="2024-10" db="EMBL/GenBank/DDBJ databases">
        <authorList>
            <person name="Ratan Roy A."/>
            <person name="Morales Sandoval P.H."/>
            <person name="De Los Santos Villalobos S."/>
            <person name="Chakraborty S."/>
            <person name="Mukherjee J."/>
        </authorList>
    </citation>
    <scope>NUCLEOTIDE SEQUENCE [LARGE SCALE GENOMIC DNA]</scope>
    <source>
        <strain evidence="6 7">S1</strain>
    </source>
</reference>
<dbReference type="EMBL" id="JBHZOL010000098">
    <property type="protein sequence ID" value="MFE4108075.1"/>
    <property type="molecule type" value="Genomic_DNA"/>
</dbReference>
<dbReference type="PANTHER" id="PTHR46937">
    <property type="entry name" value="FERREDOXIN-THIOREDOXIN REDUCTASE, VARIABLE CHAIN"/>
    <property type="match status" value="1"/>
</dbReference>
<dbReference type="InterPro" id="IPR004207">
    <property type="entry name" value="Fd_thioredoxin_Rdtase_alpha"/>
</dbReference>
<evidence type="ECO:0000313" key="6">
    <source>
        <dbReference type="EMBL" id="MFE4108075.1"/>
    </source>
</evidence>
<dbReference type="InterPro" id="IPR008990">
    <property type="entry name" value="Elect_transpt_acc-like_dom_sf"/>
</dbReference>
<organism evidence="6 7">
    <name type="scientific">Almyronema epifaneia S1</name>
    <dbReference type="NCBI Taxonomy" id="2991925"/>
    <lineage>
        <taxon>Bacteria</taxon>
        <taxon>Bacillati</taxon>
        <taxon>Cyanobacteriota</taxon>
        <taxon>Cyanophyceae</taxon>
        <taxon>Nodosilineales</taxon>
        <taxon>Nodosilineaceae</taxon>
        <taxon>Almyronema</taxon>
        <taxon>Almyronema epifaneia</taxon>
    </lineage>
</organism>
<accession>A0ABW6IKF4</accession>
<proteinExistence type="inferred from homology"/>
<feature type="domain" description="Ferredoxin thioredoxin reductase alpha chain" evidence="5">
    <location>
        <begin position="3"/>
        <end position="74"/>
    </location>
</feature>
<evidence type="ECO:0000313" key="7">
    <source>
        <dbReference type="Proteomes" id="UP001600165"/>
    </source>
</evidence>
<dbReference type="Pfam" id="PF02941">
    <property type="entry name" value="FeThRed_A"/>
    <property type="match status" value="1"/>
</dbReference>
<dbReference type="PANTHER" id="PTHR46937:SF4">
    <property type="entry name" value="FERREDOXIN-THIOREDOXIN REDUCTASE SUBUNIT A1, CHLOROPLASTIC"/>
    <property type="match status" value="1"/>
</dbReference>
<protein>
    <submittedName>
        <fullName evidence="6">Ferredoxin-thioredoxin reductase variable chain</fullName>
    </submittedName>
</protein>
<dbReference type="InterPro" id="IPR044166">
    <property type="entry name" value="FTRV"/>
</dbReference>
<evidence type="ECO:0000256" key="1">
    <source>
        <dbReference type="ARBA" id="ARBA00023002"/>
    </source>
</evidence>